<feature type="region of interest" description="Disordered" evidence="10">
    <location>
        <begin position="323"/>
        <end position="350"/>
    </location>
</feature>
<dbReference type="RefSeq" id="WP_160335807.1">
    <property type="nucleotide sequence ID" value="NZ_CALPCR010000025.1"/>
</dbReference>
<evidence type="ECO:0000256" key="8">
    <source>
        <dbReference type="ARBA" id="ARBA00023125"/>
    </source>
</evidence>
<evidence type="ECO:0000256" key="3">
    <source>
        <dbReference type="ARBA" id="ARBA00022763"/>
    </source>
</evidence>
<evidence type="ECO:0000256" key="4">
    <source>
        <dbReference type="ARBA" id="ARBA00022801"/>
    </source>
</evidence>
<dbReference type="InterPro" id="IPR027417">
    <property type="entry name" value="P-loop_NTPase"/>
</dbReference>
<dbReference type="OrthoDB" id="9762834at2"/>
<protein>
    <submittedName>
        <fullName evidence="11">Exodeoxyribonuclease V subunit gamma</fullName>
    </submittedName>
</protein>
<evidence type="ECO:0000313" key="11">
    <source>
        <dbReference type="EMBL" id="MVX57382.1"/>
    </source>
</evidence>
<dbReference type="GO" id="GO:0004386">
    <property type="term" value="F:helicase activity"/>
    <property type="evidence" value="ECO:0007669"/>
    <property type="project" value="UniProtKB-KW"/>
</dbReference>
<gene>
    <name evidence="11" type="ORF">E5987_09255</name>
</gene>
<proteinExistence type="predicted"/>
<evidence type="ECO:0000256" key="2">
    <source>
        <dbReference type="ARBA" id="ARBA00022741"/>
    </source>
</evidence>
<keyword evidence="5" id="KW-0347">Helicase</keyword>
<keyword evidence="1" id="KW-0540">Nuclease</keyword>
<dbReference type="PANTHER" id="PTHR30591">
    <property type="entry name" value="RECBCD ENZYME SUBUNIT RECC"/>
    <property type="match status" value="1"/>
</dbReference>
<dbReference type="EMBL" id="WSRP01000029">
    <property type="protein sequence ID" value="MVX57382.1"/>
    <property type="molecule type" value="Genomic_DNA"/>
</dbReference>
<keyword evidence="4" id="KW-0378">Hydrolase</keyword>
<keyword evidence="7" id="KW-0067">ATP-binding</keyword>
<evidence type="ECO:0000256" key="10">
    <source>
        <dbReference type="SAM" id="MobiDB-lite"/>
    </source>
</evidence>
<dbReference type="SUPFAM" id="SSF52540">
    <property type="entry name" value="P-loop containing nucleoside triphosphate hydrolases"/>
    <property type="match status" value="2"/>
</dbReference>
<evidence type="ECO:0000256" key="7">
    <source>
        <dbReference type="ARBA" id="ARBA00022840"/>
    </source>
</evidence>
<accession>A0A6L6YKD8</accession>
<reference evidence="11 12" key="1">
    <citation type="submission" date="2019-12" db="EMBL/GenBank/DDBJ databases">
        <title>Microbes associate with the intestines of laboratory mice.</title>
        <authorList>
            <person name="Navarre W."/>
            <person name="Wong E."/>
        </authorList>
    </citation>
    <scope>NUCLEOTIDE SEQUENCE [LARGE SCALE GENOMIC DNA]</scope>
    <source>
        <strain evidence="11 12">NM82_D38</strain>
    </source>
</reference>
<evidence type="ECO:0000256" key="5">
    <source>
        <dbReference type="ARBA" id="ARBA00022806"/>
    </source>
</evidence>
<evidence type="ECO:0000256" key="1">
    <source>
        <dbReference type="ARBA" id="ARBA00022722"/>
    </source>
</evidence>
<dbReference type="Pfam" id="PF04257">
    <property type="entry name" value="Exonuc_V_gamma"/>
    <property type="match status" value="1"/>
</dbReference>
<dbReference type="Gene3D" id="3.40.50.10930">
    <property type="match status" value="1"/>
</dbReference>
<dbReference type="Gene3D" id="3.40.50.300">
    <property type="entry name" value="P-loop containing nucleotide triphosphate hydrolases"/>
    <property type="match status" value="2"/>
</dbReference>
<dbReference type="GO" id="GO:0140097">
    <property type="term" value="F:catalytic activity, acting on DNA"/>
    <property type="evidence" value="ECO:0007669"/>
    <property type="project" value="UniProtKB-ARBA"/>
</dbReference>
<dbReference type="GO" id="GO:0003677">
    <property type="term" value="F:DNA binding"/>
    <property type="evidence" value="ECO:0007669"/>
    <property type="project" value="UniProtKB-KW"/>
</dbReference>
<name>A0A6L6YKD8_9BURK</name>
<dbReference type="GO" id="GO:0005524">
    <property type="term" value="F:ATP binding"/>
    <property type="evidence" value="ECO:0007669"/>
    <property type="project" value="UniProtKB-KW"/>
</dbReference>
<organism evidence="11 12">
    <name type="scientific">Parasutterella muris</name>
    <dbReference type="NCBI Taxonomy" id="2565572"/>
    <lineage>
        <taxon>Bacteria</taxon>
        <taxon>Pseudomonadati</taxon>
        <taxon>Pseudomonadota</taxon>
        <taxon>Betaproteobacteria</taxon>
        <taxon>Burkholderiales</taxon>
        <taxon>Sutterellaceae</taxon>
        <taxon>Parasutterella</taxon>
    </lineage>
</organism>
<keyword evidence="12" id="KW-1185">Reference proteome</keyword>
<dbReference type="GO" id="GO:0006281">
    <property type="term" value="P:DNA repair"/>
    <property type="evidence" value="ECO:0007669"/>
    <property type="project" value="UniProtKB-KW"/>
</dbReference>
<dbReference type="PANTHER" id="PTHR30591:SF1">
    <property type="entry name" value="RECBCD ENZYME SUBUNIT RECC"/>
    <property type="match status" value="1"/>
</dbReference>
<dbReference type="Proteomes" id="UP000472580">
    <property type="component" value="Unassembled WGS sequence"/>
</dbReference>
<keyword evidence="3" id="KW-0227">DNA damage</keyword>
<evidence type="ECO:0000256" key="6">
    <source>
        <dbReference type="ARBA" id="ARBA00022839"/>
    </source>
</evidence>
<dbReference type="Gene3D" id="1.10.10.160">
    <property type="match status" value="1"/>
</dbReference>
<keyword evidence="8" id="KW-0238">DNA-binding</keyword>
<evidence type="ECO:0000313" key="12">
    <source>
        <dbReference type="Proteomes" id="UP000472580"/>
    </source>
</evidence>
<keyword evidence="6" id="KW-0269">Exonuclease</keyword>
<dbReference type="GO" id="GO:0004527">
    <property type="term" value="F:exonuclease activity"/>
    <property type="evidence" value="ECO:0007669"/>
    <property type="project" value="UniProtKB-KW"/>
</dbReference>
<keyword evidence="9" id="KW-0234">DNA repair</keyword>
<dbReference type="AlphaFoldDB" id="A0A6L6YKD8"/>
<comment type="caution">
    <text evidence="11">The sequence shown here is derived from an EMBL/GenBank/DDBJ whole genome shotgun (WGS) entry which is preliminary data.</text>
</comment>
<sequence>MIRTYYSNSFEVLRGILLTRLNFEIEDLRNSGASIFETIPVIAPSPLVGDSLERSIADHFGVVPGINVTNIASWLYEKLSSSLSKEGISDQMDWRLFKLLKERQHQSRPSEERLTNYLKGLDDCGIMEFSRHVNNVFVTYGSYRFDWLKDWTEEVENKLQGGSSIRIKPHEQAKLIEQPDYLWQKHLWQDLVLSAKHGQTKDGKERKGDFLSWLENTIDGLSNFKAESAHSSIHLFMPFTLAPIMLPIIRAYSLESAQRDVDIYFLNPSSEYWFESLPINLFDWNPEENVERPSAAAPLVYLTSNAASTRAAIDRLDSFIHTSEESTLAEGEPEQEELDRRKNAPVSQTKRHFLTTENGLRPFTETDPSESMKTETEAYFLTYPNDSFLHRFQNSVLKLDSTLLPSKPDPEDVSLRVLKAPSLTREIEATVDILQNWLADPTRDLKLSDILIVLPKIDDAAPIIEGVMTSLPKRSDLPISIPYKILGQSESQTNQAAVAFIRLGELLNSDFSADRFFNCLELEAVQNSFGFGLEDISVIKNWLTAAGYRISFDRVHRENLGLEEDDCSLQEALERLTVGYLTDDDLDLPFQGVLPIRGDELQGFDTTNDEAGRLFKVISRFCLALRKVRDDLAGSDFMLEADQWRAKLAQISELLIAGTNENDRFRLDKQLDKLCKALVLSLGENEPVSFDVILNEISSGLSREKIKQTGTGVLTFAQIGSVRGLPFKVIACLGFDELSGFPGTPSFEEFDLMKAVPRRADRDARKDNNAVFFDTLMSARENLIISYTAGTKPQSENNPSIVVENFKSYFISNARKSHDAKALWNGITSKIPLNRFSERNFCKGENNLFWRSPRKDILQTIEDQSRKGTHFLFADTGIAPNLLPPLLSKQRELPVSIFVKFLNNPDAWVSKLLSLNDEFQAAEHSDLFFDDSDKLMLSKVRKNVVELLNKGAGISDLSLITNANPNFGMPCVRDTTAEDLCFELHSAYEWRRNILPTLAQGPFKKELREDISSLKSFVQTLSDDISDFYRIKGEETEIKFPGAAEAVPVEGLIRVIIPASHSELKRERLRQIIWTALDAPYTLISLCLPVKDTKSKVKKPSPCQVFWPVAGADLLLSVFLKIFDLQLTHVVGFIGDPLSDSNREATSIWRGYPQEVQREAANLSTRISTKILSIMNPPKRKAKDDPMDVFTLLKDLKKLIETSSGDQIYG</sequence>
<dbReference type="GO" id="GO:0006310">
    <property type="term" value="P:DNA recombination"/>
    <property type="evidence" value="ECO:0007669"/>
    <property type="project" value="TreeGrafter"/>
</dbReference>
<dbReference type="InterPro" id="IPR013986">
    <property type="entry name" value="DExx_box_DNA_helicase_dom_sf"/>
</dbReference>
<evidence type="ECO:0000256" key="9">
    <source>
        <dbReference type="ARBA" id="ARBA00023204"/>
    </source>
</evidence>
<keyword evidence="2" id="KW-0547">Nucleotide-binding</keyword>